<organism evidence="2 3">
    <name type="scientific">Alicyclobacillus vulcanalis</name>
    <dbReference type="NCBI Taxonomy" id="252246"/>
    <lineage>
        <taxon>Bacteria</taxon>
        <taxon>Bacillati</taxon>
        <taxon>Bacillota</taxon>
        <taxon>Bacilli</taxon>
        <taxon>Bacillales</taxon>
        <taxon>Alicyclobacillaceae</taxon>
        <taxon>Alicyclobacillus</taxon>
    </lineage>
</organism>
<name>A0A1N7NSH6_9BACL</name>
<sequence length="140" mass="16284">MKIRQPVAVKFILTEAAKQQIIAEQRRQIDQIQNELDQLEQQGKIAIEQAMAQGGEIAQQVRQQLENERRVREQRREELFRQMQQIQQLELGTEIQNMTVETVVDVKPGDDWTKVLLGAEIIVKDGIVVELRQNGQRIEE</sequence>
<proteinExistence type="predicted"/>
<dbReference type="Gene3D" id="6.10.140.1110">
    <property type="match status" value="1"/>
</dbReference>
<dbReference type="AlphaFoldDB" id="A0A1N7NSH6"/>
<dbReference type="InterPro" id="IPR021297">
    <property type="entry name" value="YlqD"/>
</dbReference>
<dbReference type="EMBL" id="FTOO01000009">
    <property type="protein sequence ID" value="SIT01325.1"/>
    <property type="molecule type" value="Genomic_DNA"/>
</dbReference>
<evidence type="ECO:0000313" key="3">
    <source>
        <dbReference type="Proteomes" id="UP000186156"/>
    </source>
</evidence>
<keyword evidence="3" id="KW-1185">Reference proteome</keyword>
<keyword evidence="1" id="KW-0175">Coiled coil</keyword>
<feature type="coiled-coil region" evidence="1">
    <location>
        <begin position="15"/>
        <end position="82"/>
    </location>
</feature>
<dbReference type="Pfam" id="PF11068">
    <property type="entry name" value="YlqD"/>
    <property type="match status" value="1"/>
</dbReference>
<gene>
    <name evidence="2" type="ORF">SAMN05421799_109153</name>
</gene>
<dbReference type="RefSeq" id="WP_076348130.1">
    <property type="nucleotide sequence ID" value="NZ_FTOO01000009.1"/>
</dbReference>
<accession>A0A1N7NSH6</accession>
<evidence type="ECO:0000313" key="2">
    <source>
        <dbReference type="EMBL" id="SIT01325.1"/>
    </source>
</evidence>
<dbReference type="STRING" id="252246.SAMN05421799_109153"/>
<dbReference type="OrthoDB" id="2375961at2"/>
<dbReference type="Proteomes" id="UP000186156">
    <property type="component" value="Unassembled WGS sequence"/>
</dbReference>
<evidence type="ECO:0000256" key="1">
    <source>
        <dbReference type="SAM" id="Coils"/>
    </source>
</evidence>
<reference evidence="3" key="1">
    <citation type="submission" date="2017-01" db="EMBL/GenBank/DDBJ databases">
        <authorList>
            <person name="Varghese N."/>
            <person name="Submissions S."/>
        </authorList>
    </citation>
    <scope>NUCLEOTIDE SEQUENCE [LARGE SCALE GENOMIC DNA]</scope>
    <source>
        <strain evidence="3">DSM 16176</strain>
    </source>
</reference>
<protein>
    <submittedName>
        <fullName evidence="2">YlqD protein</fullName>
    </submittedName>
</protein>